<dbReference type="Proteomes" id="UP001497392">
    <property type="component" value="Unassembled WGS sequence"/>
</dbReference>
<comment type="caution">
    <text evidence="6">The sequence shown here is derived from an EMBL/GenBank/DDBJ whole genome shotgun (WGS) entry which is preliminary data.</text>
</comment>
<dbReference type="Gene3D" id="3.30.70.890">
    <property type="entry name" value="GHMP kinase, C-terminal domain"/>
    <property type="match status" value="1"/>
</dbReference>
<name>A0ABP1FR72_9CHLO</name>
<dbReference type="InterPro" id="IPR006204">
    <property type="entry name" value="GHMP_kinase_N_dom"/>
</dbReference>
<dbReference type="SUPFAM" id="SSF55060">
    <property type="entry name" value="GHMP Kinase, C-terminal domain"/>
    <property type="match status" value="1"/>
</dbReference>
<dbReference type="EMBL" id="CAXHTA020000007">
    <property type="protein sequence ID" value="CAL5222440.1"/>
    <property type="molecule type" value="Genomic_DNA"/>
</dbReference>
<dbReference type="InterPro" id="IPR004424">
    <property type="entry name" value="IspE"/>
</dbReference>
<evidence type="ECO:0000313" key="7">
    <source>
        <dbReference type="Proteomes" id="UP001497392"/>
    </source>
</evidence>
<evidence type="ECO:0000256" key="4">
    <source>
        <dbReference type="ARBA" id="ARBA00022840"/>
    </source>
</evidence>
<dbReference type="Pfam" id="PF00288">
    <property type="entry name" value="GHMP_kinases_N"/>
    <property type="match status" value="1"/>
</dbReference>
<dbReference type="InterPro" id="IPR036554">
    <property type="entry name" value="GHMP_kinase_C_sf"/>
</dbReference>
<gene>
    <name evidence="6" type="primary">g4804</name>
    <name evidence="6" type="ORF">VP750_LOCUS4099</name>
</gene>
<dbReference type="SUPFAM" id="SSF54211">
    <property type="entry name" value="Ribosomal protein S5 domain 2-like"/>
    <property type="match status" value="1"/>
</dbReference>
<dbReference type="InterPro" id="IPR020568">
    <property type="entry name" value="Ribosomal_Su5_D2-typ_SF"/>
</dbReference>
<keyword evidence="2" id="KW-0547">Nucleotide-binding</keyword>
<dbReference type="InterPro" id="IPR014721">
    <property type="entry name" value="Ribsml_uS5_D2-typ_fold_subgr"/>
</dbReference>
<evidence type="ECO:0000313" key="6">
    <source>
        <dbReference type="EMBL" id="CAL5222440.1"/>
    </source>
</evidence>
<sequence length="246" mass="26767">MRRREDGYHDLASLFHVIDFGDNIDFTPISGTEQDELSCNWDDIPLDSSNLVIKALDLFRRRTGTRQHYRIHLEKNVPHAAGLGGGSANAATALWAANELSGRPATNAQLQDWAGDIGSDISVFFSQGAAYCTSRGEIVEDVQSPLPSSTPLLLVKPPVGLATPAVFKALDLDARSTADPKQLLAGLQDRGALPELCVNDLEQAAFDVLPSLLQLKERLQEESENRFTSVFMTGMCPISPLHAAQQ</sequence>
<reference evidence="6 7" key="1">
    <citation type="submission" date="2024-06" db="EMBL/GenBank/DDBJ databases">
        <authorList>
            <person name="Kraege A."/>
            <person name="Thomma B."/>
        </authorList>
    </citation>
    <scope>NUCLEOTIDE SEQUENCE [LARGE SCALE GENOMIC DNA]</scope>
</reference>
<dbReference type="Gene3D" id="3.30.230.10">
    <property type="match status" value="1"/>
</dbReference>
<protein>
    <submittedName>
        <fullName evidence="6">G4804 protein</fullName>
    </submittedName>
</protein>
<dbReference type="PANTHER" id="PTHR43527:SF2">
    <property type="entry name" value="4-DIPHOSPHOCYTIDYL-2-C-METHYL-D-ERYTHRITOL KINASE, CHLOROPLASTIC"/>
    <property type="match status" value="1"/>
</dbReference>
<keyword evidence="1" id="KW-0808">Transferase</keyword>
<accession>A0ABP1FR72</accession>
<feature type="domain" description="GHMP kinase N-terminal" evidence="5">
    <location>
        <begin position="50"/>
        <end position="124"/>
    </location>
</feature>
<keyword evidence="4" id="KW-0067">ATP-binding</keyword>
<dbReference type="NCBIfam" id="TIGR00154">
    <property type="entry name" value="ispE"/>
    <property type="match status" value="1"/>
</dbReference>
<keyword evidence="7" id="KW-1185">Reference proteome</keyword>
<evidence type="ECO:0000256" key="2">
    <source>
        <dbReference type="ARBA" id="ARBA00022741"/>
    </source>
</evidence>
<evidence type="ECO:0000256" key="1">
    <source>
        <dbReference type="ARBA" id="ARBA00022679"/>
    </source>
</evidence>
<dbReference type="PIRSF" id="PIRSF010376">
    <property type="entry name" value="IspE"/>
    <property type="match status" value="1"/>
</dbReference>
<keyword evidence="3" id="KW-0418">Kinase</keyword>
<evidence type="ECO:0000259" key="5">
    <source>
        <dbReference type="Pfam" id="PF00288"/>
    </source>
</evidence>
<proteinExistence type="predicted"/>
<evidence type="ECO:0000256" key="3">
    <source>
        <dbReference type="ARBA" id="ARBA00022777"/>
    </source>
</evidence>
<organism evidence="6 7">
    <name type="scientific">Coccomyxa viridis</name>
    <dbReference type="NCBI Taxonomy" id="1274662"/>
    <lineage>
        <taxon>Eukaryota</taxon>
        <taxon>Viridiplantae</taxon>
        <taxon>Chlorophyta</taxon>
        <taxon>core chlorophytes</taxon>
        <taxon>Trebouxiophyceae</taxon>
        <taxon>Trebouxiophyceae incertae sedis</taxon>
        <taxon>Coccomyxaceae</taxon>
        <taxon>Coccomyxa</taxon>
    </lineage>
</organism>
<dbReference type="PANTHER" id="PTHR43527">
    <property type="entry name" value="4-DIPHOSPHOCYTIDYL-2-C-METHYL-D-ERYTHRITOL KINASE, CHLOROPLASTIC"/>
    <property type="match status" value="1"/>
</dbReference>